<evidence type="ECO:0000313" key="4">
    <source>
        <dbReference type="EMBL" id="SLN27451.1"/>
    </source>
</evidence>
<dbReference type="GO" id="GO:0000976">
    <property type="term" value="F:transcription cis-regulatory region binding"/>
    <property type="evidence" value="ECO:0007669"/>
    <property type="project" value="TreeGrafter"/>
</dbReference>
<dbReference type="InterPro" id="IPR009057">
    <property type="entry name" value="Homeodomain-like_sf"/>
</dbReference>
<dbReference type="InterPro" id="IPR001647">
    <property type="entry name" value="HTH_TetR"/>
</dbReference>
<feature type="DNA-binding region" description="H-T-H motif" evidence="2">
    <location>
        <begin position="48"/>
        <end position="67"/>
    </location>
</feature>
<organism evidence="4 5">
    <name type="scientific">Pseudoruegeria aquimaris</name>
    <dbReference type="NCBI Taxonomy" id="393663"/>
    <lineage>
        <taxon>Bacteria</taxon>
        <taxon>Pseudomonadati</taxon>
        <taxon>Pseudomonadota</taxon>
        <taxon>Alphaproteobacteria</taxon>
        <taxon>Rhodobacterales</taxon>
        <taxon>Roseobacteraceae</taxon>
        <taxon>Pseudoruegeria</taxon>
    </lineage>
</organism>
<dbReference type="InterPro" id="IPR049397">
    <property type="entry name" value="EthR_C"/>
</dbReference>
<protein>
    <submittedName>
        <fullName evidence="4">HTH-type transcriptional regulator EthR</fullName>
    </submittedName>
</protein>
<dbReference type="InterPro" id="IPR050109">
    <property type="entry name" value="HTH-type_TetR-like_transc_reg"/>
</dbReference>
<name>A0A1Y5RZ22_9RHOB</name>
<dbReference type="GO" id="GO:0003700">
    <property type="term" value="F:DNA-binding transcription factor activity"/>
    <property type="evidence" value="ECO:0007669"/>
    <property type="project" value="TreeGrafter"/>
</dbReference>
<dbReference type="Gene3D" id="1.10.357.10">
    <property type="entry name" value="Tetracycline Repressor, domain 2"/>
    <property type="match status" value="1"/>
</dbReference>
<dbReference type="InterPro" id="IPR036271">
    <property type="entry name" value="Tet_transcr_reg_TetR-rel_C_sf"/>
</dbReference>
<dbReference type="Pfam" id="PF21313">
    <property type="entry name" value="EthR_C"/>
    <property type="match status" value="1"/>
</dbReference>
<dbReference type="Pfam" id="PF00440">
    <property type="entry name" value="TetR_N"/>
    <property type="match status" value="1"/>
</dbReference>
<evidence type="ECO:0000256" key="1">
    <source>
        <dbReference type="ARBA" id="ARBA00023125"/>
    </source>
</evidence>
<dbReference type="PANTHER" id="PTHR30055:SF184">
    <property type="entry name" value="HTH-TYPE TRANSCRIPTIONAL REGULATOR ETHR"/>
    <property type="match status" value="1"/>
</dbReference>
<dbReference type="SUPFAM" id="SSF46689">
    <property type="entry name" value="Homeodomain-like"/>
    <property type="match status" value="1"/>
</dbReference>
<keyword evidence="5" id="KW-1185">Reference proteome</keyword>
<dbReference type="PANTHER" id="PTHR30055">
    <property type="entry name" value="HTH-TYPE TRANSCRIPTIONAL REGULATOR RUTR"/>
    <property type="match status" value="1"/>
</dbReference>
<dbReference type="AlphaFoldDB" id="A0A1Y5RZ22"/>
<reference evidence="4 5" key="1">
    <citation type="submission" date="2017-03" db="EMBL/GenBank/DDBJ databases">
        <authorList>
            <person name="Afonso C.L."/>
            <person name="Miller P.J."/>
            <person name="Scott M.A."/>
            <person name="Spackman E."/>
            <person name="Goraichik I."/>
            <person name="Dimitrov K.M."/>
            <person name="Suarez D.L."/>
            <person name="Swayne D.E."/>
        </authorList>
    </citation>
    <scope>NUCLEOTIDE SEQUENCE [LARGE SCALE GENOMIC DNA]</scope>
    <source>
        <strain evidence="4 5">CECT 7680</strain>
    </source>
</reference>
<evidence type="ECO:0000256" key="2">
    <source>
        <dbReference type="PROSITE-ProRule" id="PRU00335"/>
    </source>
</evidence>
<feature type="domain" description="HTH tetR-type" evidence="3">
    <location>
        <begin position="25"/>
        <end position="85"/>
    </location>
</feature>
<sequence>MSDIGSPRRTHLAVTGLSPRLSKSERTRAAILDAAREFLRLRPFRELTVAELMKSAGASRATFYQYFNDLHGLMATLLDEVKEGIVTGAQPWFSEVGDPAQGLRHSLAALVAVGAEKGFILRAVSDAATQDARLEDVWEGFIGAFDELVAERIARDQALGLIAPFEPSAVARALNRMDAATLIQAFGRPPMADRGAVLAALERIWLSTLYPDTPLSGNVQGR</sequence>
<dbReference type="EMBL" id="FWFQ01000006">
    <property type="protein sequence ID" value="SLN27451.1"/>
    <property type="molecule type" value="Genomic_DNA"/>
</dbReference>
<accession>A0A1Y5RZ22</accession>
<gene>
    <name evidence="4" type="primary">ethR</name>
    <name evidence="4" type="ORF">PSA7680_01232</name>
</gene>
<dbReference type="SUPFAM" id="SSF48498">
    <property type="entry name" value="Tetracyclin repressor-like, C-terminal domain"/>
    <property type="match status" value="1"/>
</dbReference>
<dbReference type="OrthoDB" id="5242520at2"/>
<keyword evidence="1 2" id="KW-0238">DNA-binding</keyword>
<dbReference type="Gene3D" id="1.10.10.60">
    <property type="entry name" value="Homeodomain-like"/>
    <property type="match status" value="1"/>
</dbReference>
<proteinExistence type="predicted"/>
<dbReference type="PROSITE" id="PS50977">
    <property type="entry name" value="HTH_TETR_2"/>
    <property type="match status" value="1"/>
</dbReference>
<evidence type="ECO:0000259" key="3">
    <source>
        <dbReference type="PROSITE" id="PS50977"/>
    </source>
</evidence>
<evidence type="ECO:0000313" key="5">
    <source>
        <dbReference type="Proteomes" id="UP000193409"/>
    </source>
</evidence>
<dbReference type="Proteomes" id="UP000193409">
    <property type="component" value="Unassembled WGS sequence"/>
</dbReference>